<dbReference type="EMBL" id="BAAAMU010000061">
    <property type="protein sequence ID" value="GAA1659789.1"/>
    <property type="molecule type" value="Genomic_DNA"/>
</dbReference>
<keyword evidence="2" id="KW-1185">Reference proteome</keyword>
<proteinExistence type="predicted"/>
<dbReference type="Gene3D" id="1.10.357.10">
    <property type="entry name" value="Tetracycline Repressor, domain 2"/>
    <property type="match status" value="1"/>
</dbReference>
<dbReference type="InterPro" id="IPR036271">
    <property type="entry name" value="Tet_transcr_reg_TetR-rel_C_sf"/>
</dbReference>
<gene>
    <name evidence="1" type="ORF">GCM10009733_066810</name>
</gene>
<dbReference type="Proteomes" id="UP001500064">
    <property type="component" value="Unassembled WGS sequence"/>
</dbReference>
<comment type="caution">
    <text evidence="1">The sequence shown here is derived from an EMBL/GenBank/DDBJ whole genome shotgun (WGS) entry which is preliminary data.</text>
</comment>
<evidence type="ECO:0000313" key="2">
    <source>
        <dbReference type="Proteomes" id="UP001500064"/>
    </source>
</evidence>
<reference evidence="1 2" key="1">
    <citation type="journal article" date="2019" name="Int. J. Syst. Evol. Microbiol.">
        <title>The Global Catalogue of Microorganisms (GCM) 10K type strain sequencing project: providing services to taxonomists for standard genome sequencing and annotation.</title>
        <authorList>
            <consortium name="The Broad Institute Genomics Platform"/>
            <consortium name="The Broad Institute Genome Sequencing Center for Infectious Disease"/>
            <person name="Wu L."/>
            <person name="Ma J."/>
        </authorList>
    </citation>
    <scope>NUCLEOTIDE SEQUENCE [LARGE SCALE GENOMIC DNA]</scope>
    <source>
        <strain evidence="1 2">JCM 13929</strain>
    </source>
</reference>
<evidence type="ECO:0000313" key="1">
    <source>
        <dbReference type="EMBL" id="GAA1659789.1"/>
    </source>
</evidence>
<name>A0ABN2FUY6_9ACTN</name>
<dbReference type="RefSeq" id="WP_346110524.1">
    <property type="nucleotide sequence ID" value="NZ_BAAAMU010000061.1"/>
</dbReference>
<accession>A0ABN2FUY6</accession>
<organism evidence="1 2">
    <name type="scientific">Nonomuraea maheshkhaliensis</name>
    <dbReference type="NCBI Taxonomy" id="419590"/>
    <lineage>
        <taxon>Bacteria</taxon>
        <taxon>Bacillati</taxon>
        <taxon>Actinomycetota</taxon>
        <taxon>Actinomycetes</taxon>
        <taxon>Streptosporangiales</taxon>
        <taxon>Streptosporangiaceae</taxon>
        <taxon>Nonomuraea</taxon>
    </lineage>
</organism>
<protein>
    <recommendedName>
        <fullName evidence="3">TetR/AcrR family transcriptional regulator</fullName>
    </recommendedName>
</protein>
<evidence type="ECO:0008006" key="3">
    <source>
        <dbReference type="Google" id="ProtNLM"/>
    </source>
</evidence>
<dbReference type="SUPFAM" id="SSF48498">
    <property type="entry name" value="Tetracyclin repressor-like, C-terminal domain"/>
    <property type="match status" value="1"/>
</dbReference>
<sequence length="182" mass="18834">MGAPGQPRADAGNRDLIADGLDRMIALAEQAGHEETWAWDALSRFVEGCVELGLDPLLPIAGTPAPEAGTTHGATVAHEATVTPEVNVTPGIVAGRARLLEELGRIVGAAHAEGALRLDVGPGDVIGVVGLLMRGVLTLPAELGEDLRDRAVRLALAGMRNHPAPAPPGRPLSADELLQRLT</sequence>